<comment type="caution">
    <text evidence="17">The sequence shown here is derived from an EMBL/GenBank/DDBJ whole genome shotgun (WGS) entry which is preliminary data.</text>
</comment>
<keyword evidence="5 14" id="KW-0521">NADP</keyword>
<name>A0A5M6HWP7_9HYPH</name>
<evidence type="ECO:0000313" key="18">
    <source>
        <dbReference type="Proteomes" id="UP000323886"/>
    </source>
</evidence>
<evidence type="ECO:0000256" key="1">
    <source>
        <dbReference type="ARBA" id="ARBA00007532"/>
    </source>
</evidence>
<dbReference type="PROSITE" id="PS00076">
    <property type="entry name" value="PYRIDINE_REDOX_1"/>
    <property type="match status" value="1"/>
</dbReference>
<keyword evidence="11" id="KW-0547">Nucleotide-binding</keyword>
<evidence type="ECO:0000256" key="6">
    <source>
        <dbReference type="ARBA" id="ARBA00023002"/>
    </source>
</evidence>
<comment type="similarity">
    <text evidence="1 13">Belongs to the class-I pyridine nucleotide-disulfide oxidoreductase family.</text>
</comment>
<organism evidence="17 18">
    <name type="scientific">Blastochloris sulfoviridis</name>
    <dbReference type="NCBI Taxonomy" id="50712"/>
    <lineage>
        <taxon>Bacteria</taxon>
        <taxon>Pseudomonadati</taxon>
        <taxon>Pseudomonadota</taxon>
        <taxon>Alphaproteobacteria</taxon>
        <taxon>Hyphomicrobiales</taxon>
        <taxon>Blastochloridaceae</taxon>
        <taxon>Blastochloris</taxon>
    </lineage>
</organism>
<evidence type="ECO:0000256" key="5">
    <source>
        <dbReference type="ARBA" id="ARBA00022857"/>
    </source>
</evidence>
<comment type="subunit">
    <text evidence="2">Homodimer.</text>
</comment>
<dbReference type="RefSeq" id="WP_150097655.1">
    <property type="nucleotide sequence ID" value="NZ_VWPL01000017.1"/>
</dbReference>
<dbReference type="Gene3D" id="3.30.390.30">
    <property type="match status" value="1"/>
</dbReference>
<evidence type="ECO:0000256" key="13">
    <source>
        <dbReference type="RuleBase" id="RU003691"/>
    </source>
</evidence>
<keyword evidence="7" id="KW-1015">Disulfide bond</keyword>
<feature type="binding site" evidence="11">
    <location>
        <position position="52"/>
    </location>
    <ligand>
        <name>FAD</name>
        <dbReference type="ChEBI" id="CHEBI:57692"/>
    </ligand>
</feature>
<feature type="binding site" evidence="11">
    <location>
        <position position="304"/>
    </location>
    <ligand>
        <name>FAD</name>
        <dbReference type="ChEBI" id="CHEBI:57692"/>
    </ligand>
</feature>
<keyword evidence="4 11" id="KW-0274">FAD</keyword>
<dbReference type="GO" id="GO:0004362">
    <property type="term" value="F:glutathione-disulfide reductase (NADPH) activity"/>
    <property type="evidence" value="ECO:0007669"/>
    <property type="project" value="UniProtKB-EC"/>
</dbReference>
<comment type="function">
    <text evidence="14">Catalyzes the reduction of glutathione disulfide (GSSG) to reduced glutathione (GSH).</text>
</comment>
<keyword evidence="8 13" id="KW-0676">Redox-active center</keyword>
<dbReference type="Gene3D" id="3.50.50.60">
    <property type="entry name" value="FAD/NAD(P)-binding domain"/>
    <property type="match status" value="2"/>
</dbReference>
<dbReference type="InterPro" id="IPR046952">
    <property type="entry name" value="GSHR/TRXR-like"/>
</dbReference>
<evidence type="ECO:0000256" key="4">
    <source>
        <dbReference type="ARBA" id="ARBA00022827"/>
    </source>
</evidence>
<dbReference type="GO" id="GO:0005829">
    <property type="term" value="C:cytosol"/>
    <property type="evidence" value="ECO:0007669"/>
    <property type="project" value="TreeGrafter"/>
</dbReference>
<feature type="disulfide bond" description="Redox-active" evidence="12">
    <location>
        <begin position="43"/>
        <end position="48"/>
    </location>
</feature>
<dbReference type="InterPro" id="IPR023753">
    <property type="entry name" value="FAD/NAD-binding_dom"/>
</dbReference>
<feature type="binding site" evidence="11">
    <location>
        <begin position="176"/>
        <end position="183"/>
    </location>
    <ligand>
        <name>NAD(+)</name>
        <dbReference type="ChEBI" id="CHEBI:57540"/>
    </ligand>
</feature>
<dbReference type="PRINTS" id="PR00368">
    <property type="entry name" value="FADPNR"/>
</dbReference>
<dbReference type="InterPro" id="IPR006324">
    <property type="entry name" value="GSHR"/>
</dbReference>
<dbReference type="GO" id="GO:0006749">
    <property type="term" value="P:glutathione metabolic process"/>
    <property type="evidence" value="ECO:0007669"/>
    <property type="project" value="InterPro"/>
</dbReference>
<dbReference type="InterPro" id="IPR001100">
    <property type="entry name" value="Pyr_nuc-diS_OxRdtase"/>
</dbReference>
<feature type="domain" description="Pyridine nucleotide-disulphide oxidoreductase dimerisation" evidence="15">
    <location>
        <begin position="339"/>
        <end position="447"/>
    </location>
</feature>
<keyword evidence="11" id="KW-0520">NAD</keyword>
<dbReference type="Pfam" id="PF02852">
    <property type="entry name" value="Pyr_redox_dim"/>
    <property type="match status" value="1"/>
</dbReference>
<feature type="binding site" evidence="11">
    <location>
        <position position="263"/>
    </location>
    <ligand>
        <name>NAD(+)</name>
        <dbReference type="ChEBI" id="CHEBI:57540"/>
    </ligand>
</feature>
<dbReference type="PANTHER" id="PTHR42737:SF2">
    <property type="entry name" value="GLUTATHIONE REDUCTASE"/>
    <property type="match status" value="1"/>
</dbReference>
<keyword evidence="6 13" id="KW-0560">Oxidoreductase</keyword>
<dbReference type="Pfam" id="PF07992">
    <property type="entry name" value="Pyr_redox_2"/>
    <property type="match status" value="1"/>
</dbReference>
<dbReference type="PANTHER" id="PTHR42737">
    <property type="entry name" value="GLUTATHIONE REDUCTASE"/>
    <property type="match status" value="1"/>
</dbReference>
<dbReference type="EMBL" id="VWPL01000017">
    <property type="protein sequence ID" value="KAA5600342.1"/>
    <property type="molecule type" value="Genomic_DNA"/>
</dbReference>
<dbReference type="GO" id="GO:0050661">
    <property type="term" value="F:NADP binding"/>
    <property type="evidence" value="ECO:0007669"/>
    <property type="project" value="InterPro"/>
</dbReference>
<dbReference type="SUPFAM" id="SSF51905">
    <property type="entry name" value="FAD/NAD(P)-binding domain"/>
    <property type="match status" value="1"/>
</dbReference>
<evidence type="ECO:0000256" key="2">
    <source>
        <dbReference type="ARBA" id="ARBA00011738"/>
    </source>
</evidence>
<evidence type="ECO:0000256" key="12">
    <source>
        <dbReference type="PIRSR" id="PIRSR000350-4"/>
    </source>
</evidence>
<gene>
    <name evidence="17" type="primary">gor</name>
    <name evidence="17" type="ORF">F1193_10565</name>
</gene>
<dbReference type="GO" id="GO:0050660">
    <property type="term" value="F:flavin adenine dinucleotide binding"/>
    <property type="evidence" value="ECO:0007669"/>
    <property type="project" value="InterPro"/>
</dbReference>
<dbReference type="SUPFAM" id="SSF55424">
    <property type="entry name" value="FAD/NAD-linked reductases, dimerisation (C-terminal) domain"/>
    <property type="match status" value="1"/>
</dbReference>
<dbReference type="NCBIfam" id="TIGR01424">
    <property type="entry name" value="gluta_reduc_2"/>
    <property type="match status" value="1"/>
</dbReference>
<reference evidence="17 18" key="1">
    <citation type="submission" date="2019-09" db="EMBL/GenBank/DDBJ databases">
        <title>Draft Whole-Genome sequence of Blastochloris sulfoviridis DSM 729.</title>
        <authorList>
            <person name="Meyer T.E."/>
            <person name="Kyndt J.A."/>
        </authorList>
    </citation>
    <scope>NUCLEOTIDE SEQUENCE [LARGE SCALE GENOMIC DNA]</scope>
    <source>
        <strain evidence="17 18">DSM 729</strain>
    </source>
</reference>
<sequence>MSEFDADLFVIGAGSGGVRAARIAAGYGARVMVAEEFRVGGTCVIRGCVPKKLLVYAARFDHAFEDAAAFGWSLGTPAHDWRALIAAKDREIARLEKIYRANLERAGVTVIAERAVFEDDHTVLLKGSGRRIRARNILIATGAHPIRPVFPGCELAATSNEAFDLDRLPRRVVVQGGGYIALEFAGIFKGLGAEVTVVHRGERVLRGFDEDIRLAIQKEMETQGIRFRLSETIRAAARADAGLRIELAGGDEIEADLLMAATGRMPNTSGLGLENTGVALDPRGAVAVDAVSRTSVAHIFAVGDVTGRVALTPVAIREGHAVADGLFGGRLEAVDYGAIPTAVFTEPEIGTVGATEAEARAGGAPIDIYKTSFRPMKATLSGRDTKVFMKLVVDGESDRVLGVHIIGEAAAEMVQCLAIAVKMGAKKADFDATMALHPSAAEELVTLRTKWQPG</sequence>
<dbReference type="OrthoDB" id="9761158at2"/>
<dbReference type="InterPro" id="IPR016156">
    <property type="entry name" value="FAD/NAD-linked_Rdtase_dimer_sf"/>
</dbReference>
<feature type="domain" description="FAD/NAD(P)-binding" evidence="16">
    <location>
        <begin position="7"/>
        <end position="319"/>
    </location>
</feature>
<evidence type="ECO:0000256" key="11">
    <source>
        <dbReference type="PIRSR" id="PIRSR000350-3"/>
    </source>
</evidence>
<evidence type="ECO:0000256" key="10">
    <source>
        <dbReference type="PIRSR" id="PIRSR000350-2"/>
    </source>
</evidence>
<proteinExistence type="inferred from homology"/>
<evidence type="ECO:0000256" key="9">
    <source>
        <dbReference type="ARBA" id="ARBA00049142"/>
    </source>
</evidence>
<dbReference type="Proteomes" id="UP000323886">
    <property type="component" value="Unassembled WGS sequence"/>
</dbReference>
<keyword evidence="18" id="KW-1185">Reference proteome</keyword>
<comment type="cofactor">
    <cofactor evidence="11">
        <name>FAD</name>
        <dbReference type="ChEBI" id="CHEBI:57692"/>
    </cofactor>
    <text evidence="11">Binds 1 FAD per subunit.</text>
</comment>
<dbReference type="AlphaFoldDB" id="A0A5M6HWP7"/>
<dbReference type="InterPro" id="IPR036188">
    <property type="entry name" value="FAD/NAD-bd_sf"/>
</dbReference>
<dbReference type="InterPro" id="IPR012999">
    <property type="entry name" value="Pyr_OxRdtase_I_AS"/>
</dbReference>
<dbReference type="PIRSF" id="PIRSF000350">
    <property type="entry name" value="Mercury_reductase_MerA"/>
    <property type="match status" value="1"/>
</dbReference>
<dbReference type="PRINTS" id="PR00411">
    <property type="entry name" value="PNDRDTASEI"/>
</dbReference>
<evidence type="ECO:0000256" key="8">
    <source>
        <dbReference type="ARBA" id="ARBA00023284"/>
    </source>
</evidence>
<evidence type="ECO:0000259" key="15">
    <source>
        <dbReference type="Pfam" id="PF02852"/>
    </source>
</evidence>
<dbReference type="GO" id="GO:0034599">
    <property type="term" value="P:cellular response to oxidative stress"/>
    <property type="evidence" value="ECO:0007669"/>
    <property type="project" value="TreeGrafter"/>
</dbReference>
<feature type="active site" description="Proton acceptor" evidence="10">
    <location>
        <position position="437"/>
    </location>
</feature>
<evidence type="ECO:0000259" key="16">
    <source>
        <dbReference type="Pfam" id="PF07992"/>
    </source>
</evidence>
<evidence type="ECO:0000256" key="7">
    <source>
        <dbReference type="ARBA" id="ARBA00023157"/>
    </source>
</evidence>
<accession>A0A5M6HWP7</accession>
<dbReference type="GO" id="GO:0045454">
    <property type="term" value="P:cell redox homeostasis"/>
    <property type="evidence" value="ECO:0007669"/>
    <property type="project" value="InterPro"/>
</dbReference>
<comment type="catalytic activity">
    <reaction evidence="9 14">
        <text>2 glutathione + NADP(+) = glutathione disulfide + NADPH + H(+)</text>
        <dbReference type="Rhea" id="RHEA:11740"/>
        <dbReference type="ChEBI" id="CHEBI:15378"/>
        <dbReference type="ChEBI" id="CHEBI:57783"/>
        <dbReference type="ChEBI" id="CHEBI:57925"/>
        <dbReference type="ChEBI" id="CHEBI:58297"/>
        <dbReference type="ChEBI" id="CHEBI:58349"/>
        <dbReference type="EC" id="1.8.1.7"/>
    </reaction>
</comment>
<dbReference type="NCBIfam" id="NF004776">
    <property type="entry name" value="PRK06116.1"/>
    <property type="match status" value="1"/>
</dbReference>
<evidence type="ECO:0000256" key="3">
    <source>
        <dbReference type="ARBA" id="ARBA00022630"/>
    </source>
</evidence>
<dbReference type="InterPro" id="IPR004099">
    <property type="entry name" value="Pyr_nucl-diS_OxRdtase_dimer"/>
</dbReference>
<evidence type="ECO:0000313" key="17">
    <source>
        <dbReference type="EMBL" id="KAA5600342.1"/>
    </source>
</evidence>
<dbReference type="EC" id="1.8.1.7" evidence="14"/>
<keyword evidence="3 13" id="KW-0285">Flavoprotein</keyword>
<evidence type="ECO:0000256" key="14">
    <source>
        <dbReference type="RuleBase" id="RU365040"/>
    </source>
</evidence>
<protein>
    <recommendedName>
        <fullName evidence="14">Glutathione reductase</fullName>
        <shortName evidence="14">GRase</shortName>
        <ecNumber evidence="14">1.8.1.7</ecNumber>
    </recommendedName>
</protein>